<evidence type="ECO:0000313" key="2">
    <source>
        <dbReference type="Proteomes" id="UP000444721"/>
    </source>
</evidence>
<evidence type="ECO:0000313" key="1">
    <source>
        <dbReference type="EMBL" id="KAF0976953.1"/>
    </source>
</evidence>
<name>A0A6A5BGG3_NAEFO</name>
<keyword evidence="2" id="KW-1185">Reference proteome</keyword>
<dbReference type="Proteomes" id="UP000444721">
    <property type="component" value="Unassembled WGS sequence"/>
</dbReference>
<reference evidence="1 2" key="1">
    <citation type="journal article" date="2019" name="Sci. Rep.">
        <title>Nanopore sequencing improves the draft genome of the human pathogenic amoeba Naegleria fowleri.</title>
        <authorList>
            <person name="Liechti N."/>
            <person name="Schurch N."/>
            <person name="Bruggmann R."/>
            <person name="Wittwer M."/>
        </authorList>
    </citation>
    <scope>NUCLEOTIDE SEQUENCE [LARGE SCALE GENOMIC DNA]</scope>
    <source>
        <strain evidence="1 2">ATCC 30894</strain>
    </source>
</reference>
<comment type="caution">
    <text evidence="1">The sequence shown here is derived from an EMBL/GenBank/DDBJ whole genome shotgun (WGS) entry which is preliminary data.</text>
</comment>
<protein>
    <submittedName>
        <fullName evidence="1">Uncharacterized protein</fullName>
    </submittedName>
</protein>
<dbReference type="VEuPathDB" id="AmoebaDB:NfTy_068120"/>
<accession>A0A6A5BGG3</accession>
<dbReference type="RefSeq" id="XP_044561666.1">
    <property type="nucleotide sequence ID" value="XM_044707642.1"/>
</dbReference>
<organism evidence="1 2">
    <name type="scientific">Naegleria fowleri</name>
    <name type="common">Brain eating amoeba</name>
    <dbReference type="NCBI Taxonomy" id="5763"/>
    <lineage>
        <taxon>Eukaryota</taxon>
        <taxon>Discoba</taxon>
        <taxon>Heterolobosea</taxon>
        <taxon>Tetramitia</taxon>
        <taxon>Eutetramitia</taxon>
        <taxon>Vahlkampfiidae</taxon>
        <taxon>Naegleria</taxon>
    </lineage>
</organism>
<gene>
    <name evidence="1" type="ORF">FDP41_004248</name>
</gene>
<proteinExistence type="predicted"/>
<dbReference type="GeneID" id="68111466"/>
<dbReference type="AlphaFoldDB" id="A0A6A5BGG3"/>
<dbReference type="EMBL" id="VFQX01000036">
    <property type="protein sequence ID" value="KAF0976953.1"/>
    <property type="molecule type" value="Genomic_DNA"/>
</dbReference>
<sequence length="165" mass="19030">MSSKHHLHYASQPKIQPFHQTFVFVEGTLESEDTATTTCKIFSIYEISNLNDIQRREVFRVWESDWLRNYCNSIITTKKNNENSSGPGRGMRALCHVGYSIQEGYTCNEEAIITNWNLKEDMSKSIQHYTHNSNNDAVGFVNGRALFMPSSGTYILPQIEKKTQW</sequence>
<dbReference type="VEuPathDB" id="AmoebaDB:NF0110380"/>
<dbReference type="VEuPathDB" id="AmoebaDB:FDP41_004248"/>